<dbReference type="Proteomes" id="UP000287853">
    <property type="component" value="Unassembled WGS sequence"/>
</dbReference>
<dbReference type="InterPro" id="IPR050445">
    <property type="entry name" value="Bact_polysacc_biosynth/exp"/>
</dbReference>
<feature type="transmembrane region" description="Helical" evidence="2">
    <location>
        <begin position="419"/>
        <end position="437"/>
    </location>
</feature>
<keyword evidence="1" id="KW-0175">Coiled coil</keyword>
<evidence type="ECO:0000313" key="3">
    <source>
        <dbReference type="EMBL" id="RWX43324.1"/>
    </source>
</evidence>
<proteinExistence type="predicted"/>
<keyword evidence="4" id="KW-1185">Reference proteome</keyword>
<dbReference type="PANTHER" id="PTHR32309">
    <property type="entry name" value="TYROSINE-PROTEIN KINASE"/>
    <property type="match status" value="1"/>
</dbReference>
<keyword evidence="2" id="KW-1133">Transmembrane helix</keyword>
<accession>A0A3S3U6L9</accession>
<dbReference type="PANTHER" id="PTHR32309:SF31">
    <property type="entry name" value="CAPSULAR EXOPOLYSACCHARIDE FAMILY"/>
    <property type="match status" value="1"/>
</dbReference>
<evidence type="ECO:0000256" key="2">
    <source>
        <dbReference type="SAM" id="Phobius"/>
    </source>
</evidence>
<dbReference type="EMBL" id="MTKO01000123">
    <property type="protein sequence ID" value="RWX43324.1"/>
    <property type="molecule type" value="Genomic_DNA"/>
</dbReference>
<organism evidence="3 4">
    <name type="scientific">Candidatus Electrothrix aarhusensis</name>
    <dbReference type="NCBI Taxonomy" id="1859131"/>
    <lineage>
        <taxon>Bacteria</taxon>
        <taxon>Pseudomonadati</taxon>
        <taxon>Thermodesulfobacteriota</taxon>
        <taxon>Desulfobulbia</taxon>
        <taxon>Desulfobulbales</taxon>
        <taxon>Desulfobulbaceae</taxon>
        <taxon>Candidatus Electrothrix</taxon>
    </lineage>
</organism>
<dbReference type="AlphaFoldDB" id="A0A3S3U6L9"/>
<evidence type="ECO:0000256" key="1">
    <source>
        <dbReference type="SAM" id="Coils"/>
    </source>
</evidence>
<keyword evidence="2" id="KW-0812">Transmembrane</keyword>
<feature type="transmembrane region" description="Helical" evidence="2">
    <location>
        <begin position="12"/>
        <end position="33"/>
    </location>
</feature>
<gene>
    <name evidence="3" type="ORF">H206_02872</name>
</gene>
<reference evidence="3 4" key="1">
    <citation type="submission" date="2017-01" db="EMBL/GenBank/DDBJ databases">
        <title>The cable genome- insights into the physiology and evolution of filamentous bacteria capable of sulfide oxidation via long distance electron transfer.</title>
        <authorList>
            <person name="Schreiber L."/>
            <person name="Bjerg J.T."/>
            <person name="Boggild A."/>
            <person name="Van De Vossenberg J."/>
            <person name="Meysman F."/>
            <person name="Nielsen L.P."/>
            <person name="Schramm A."/>
            <person name="Kjeldsen K.U."/>
        </authorList>
    </citation>
    <scope>NUCLEOTIDE SEQUENCE [LARGE SCALE GENOMIC DNA]</scope>
    <source>
        <strain evidence="3">MCF</strain>
    </source>
</reference>
<comment type="caution">
    <text evidence="3">The sequence shown here is derived from an EMBL/GenBank/DDBJ whole genome shotgun (WGS) entry which is preliminary data.</text>
</comment>
<sequence>MIFAFFVSLKKYAVGMTAVFFLIALLVIATSLYRSSRRLPMFQAVARVNMPEIKREEGVKQQADKAGQEDTKGVTLQTALEILQGNVLAEQAVKAIGIIKIFPGFNLSTLSKDDVLSHALAAFQQQLTVTPIQDTHIIQITFQHPDAAMSAQVVETLIRLFRTEYKKFQPPQKELQNEQLLLSRRDMHQAAQALSMFQQKNQLFLVGESKQDLTAQYDKMQRRLSTEQENMHEQLDQVNRLEEQFENILQPKNQTSEQVKEEDKEEFSQERKDLIRLKTYEQDLIEKYGEGEGGSGDRLIANVRLQTASLQKKLYAEAGVLEAEQKESEDAAEQVVLAKMGYREQQNKTDRLQREISKLRGKLQRVTEQDSALEELQQQAETAQQHYTSLVEQLETKHILVIEKPMKPLAPIKPQKKPALLLAFACGLIGSILYGMIQMLRKGPSIT</sequence>
<feature type="coiled-coil region" evidence="1">
    <location>
        <begin position="210"/>
        <end position="244"/>
    </location>
</feature>
<feature type="coiled-coil region" evidence="1">
    <location>
        <begin position="342"/>
        <end position="393"/>
    </location>
</feature>
<protein>
    <submittedName>
        <fullName evidence="3">Uncharacterized protein</fullName>
    </submittedName>
</protein>
<keyword evidence="2" id="KW-0472">Membrane</keyword>
<evidence type="ECO:0000313" key="4">
    <source>
        <dbReference type="Proteomes" id="UP000287853"/>
    </source>
</evidence>
<name>A0A3S3U6L9_9BACT</name>